<dbReference type="Gene3D" id="3.20.20.70">
    <property type="entry name" value="Aldolase class I"/>
    <property type="match status" value="1"/>
</dbReference>
<sequence length="339" mass="37164">MVVIMKPGTKKEDIDILVRKFRDQGLDVGITNGVGCTILGLVGDTISLDIDKISMEPNVERVMRVQEPYKKANRKFHPEDSVVTVGKARIGGGSFSVIAGPCSVESEEQICAVAEDVKSSGAALLRGGAFKPRTSPYSFQGMGTPGLDLLMEAREKTGLPIVTEIMDPRMAELFEREVDVVQVGARNMQNFELLKEVGKMSKPILLKRGLSNTYEEWIMSAEYIMAAGNENVILCERGIRTFETFTRNTLDVSAIPAIKQMSHLPVIVDPSHAAGMYWMVEPLAMAAIAAGCDGLIIEVHNDPPHAKCDGQQSLTPKKFDELMKKVEALVPMMGKKLIR</sequence>
<dbReference type="Pfam" id="PF00793">
    <property type="entry name" value="DAHP_synth_1"/>
    <property type="match status" value="1"/>
</dbReference>
<dbReference type="InterPro" id="IPR052899">
    <property type="entry name" value="Class-I_DAHP_synthase"/>
</dbReference>
<evidence type="ECO:0000259" key="3">
    <source>
        <dbReference type="Pfam" id="PF18152"/>
    </source>
</evidence>
<evidence type="ECO:0000313" key="5">
    <source>
        <dbReference type="Proteomes" id="UP000064844"/>
    </source>
</evidence>
<proteinExistence type="predicted"/>
<reference evidence="5" key="2">
    <citation type="submission" date="2015-04" db="EMBL/GenBank/DDBJ databases">
        <title>A butyrogenic pathway from the amino acid lysine in a human gut commensal.</title>
        <authorList>
            <person name="de Vos W.M."/>
            <person name="Bui N.T.P."/>
            <person name="Plugge C.M."/>
            <person name="Ritari J."/>
        </authorList>
    </citation>
    <scope>NUCLEOTIDE SEQUENCE [LARGE SCALE GENOMIC DNA]</scope>
    <source>
        <strain evidence="5">AF211</strain>
    </source>
</reference>
<keyword evidence="1 4" id="KW-0808">Transferase</keyword>
<dbReference type="KEGG" id="ibu:IB211_03072"/>
<dbReference type="GO" id="GO:0016832">
    <property type="term" value="F:aldehyde-lyase activity"/>
    <property type="evidence" value="ECO:0007669"/>
    <property type="project" value="InterPro"/>
</dbReference>
<name>A0A0S2W8J7_9FIRM</name>
<protein>
    <submittedName>
        <fullName evidence="4">2-keto-3-deoxy-D-arabino-heptulosonate-7-phosphate synthase I beta</fullName>
        <ecNumber evidence="4">2.5.1.54</ecNumber>
    </submittedName>
</protein>
<dbReference type="PANTHER" id="PTHR43018:SF2">
    <property type="entry name" value="PHOSPHO-2-DEHYDRO-3-DEOXYHEPTONATE ALDOLASE"/>
    <property type="match status" value="1"/>
</dbReference>
<dbReference type="InterPro" id="IPR006268">
    <property type="entry name" value="DAHP_syn_2"/>
</dbReference>
<dbReference type="PATRIC" id="fig|1297617.4.peg.3153"/>
<evidence type="ECO:0000259" key="2">
    <source>
        <dbReference type="Pfam" id="PF00793"/>
    </source>
</evidence>
<accession>A0A0S2W8J7</accession>
<dbReference type="GO" id="GO:0009073">
    <property type="term" value="P:aromatic amino acid family biosynthetic process"/>
    <property type="evidence" value="ECO:0007669"/>
    <property type="project" value="InterPro"/>
</dbReference>
<dbReference type="Gene3D" id="3.30.70.1140">
    <property type="entry name" value="Phospho-2-dehydro-3-deoxyheptonate aldolase, domain 1"/>
    <property type="match status" value="1"/>
</dbReference>
<dbReference type="eggNOG" id="COG2876">
    <property type="taxonomic scope" value="Bacteria"/>
</dbReference>
<feature type="domain" description="DAHP synthetase I/KDSA" evidence="2">
    <location>
        <begin position="87"/>
        <end position="326"/>
    </location>
</feature>
<dbReference type="NCBIfam" id="NF009239">
    <property type="entry name" value="PRK12595.1"/>
    <property type="match status" value="1"/>
</dbReference>
<dbReference type="AlphaFoldDB" id="A0A0S2W8J7"/>
<dbReference type="EMBL" id="CP011307">
    <property type="protein sequence ID" value="ALP95463.1"/>
    <property type="molecule type" value="Genomic_DNA"/>
</dbReference>
<dbReference type="STRING" id="1297617.IB211_03072"/>
<reference evidence="4 5" key="1">
    <citation type="journal article" date="2015" name="Nat. Commun.">
        <title>Production of butyrate from lysine and the Amadori product fructoselysine by a human gut commensal.</title>
        <authorList>
            <person name="Bui T.P."/>
            <person name="Ritari J."/>
            <person name="Boeren S."/>
            <person name="de Waard P."/>
            <person name="Plugge C.M."/>
            <person name="de Vos W.M."/>
        </authorList>
    </citation>
    <scope>NUCLEOTIDE SEQUENCE [LARGE SCALE GENOMIC DNA]</scope>
    <source>
        <strain evidence="4 5">AF211</strain>
    </source>
</reference>
<feature type="domain" description="DAHP synthase ferredoxin-like" evidence="3">
    <location>
        <begin position="1"/>
        <end position="67"/>
    </location>
</feature>
<dbReference type="SUPFAM" id="SSF51569">
    <property type="entry name" value="Aldolase"/>
    <property type="match status" value="1"/>
</dbReference>
<dbReference type="RefSeq" id="WP_033116932.1">
    <property type="nucleotide sequence ID" value="NZ_CALICV010000121.1"/>
</dbReference>
<dbReference type="GO" id="GO:0003849">
    <property type="term" value="F:3-deoxy-7-phosphoheptulonate synthase activity"/>
    <property type="evidence" value="ECO:0007669"/>
    <property type="project" value="UniProtKB-EC"/>
</dbReference>
<dbReference type="Pfam" id="PF18152">
    <property type="entry name" value="DAHP_snth_FXD"/>
    <property type="match status" value="1"/>
</dbReference>
<evidence type="ECO:0000256" key="1">
    <source>
        <dbReference type="ARBA" id="ARBA00022679"/>
    </source>
</evidence>
<dbReference type="Proteomes" id="UP000064844">
    <property type="component" value="Chromosome"/>
</dbReference>
<organism evidence="4 5">
    <name type="scientific">Intestinimonas butyriciproducens</name>
    <dbReference type="NCBI Taxonomy" id="1297617"/>
    <lineage>
        <taxon>Bacteria</taxon>
        <taxon>Bacillati</taxon>
        <taxon>Bacillota</taxon>
        <taxon>Clostridia</taxon>
        <taxon>Eubacteriales</taxon>
        <taxon>Intestinimonas</taxon>
    </lineage>
</organism>
<dbReference type="InterPro" id="IPR013785">
    <property type="entry name" value="Aldolase_TIM"/>
</dbReference>
<gene>
    <name evidence="4" type="ORF">IB211_03072</name>
</gene>
<dbReference type="NCBIfam" id="NF006421">
    <property type="entry name" value="PRK08673.1"/>
    <property type="match status" value="1"/>
</dbReference>
<evidence type="ECO:0000313" key="4">
    <source>
        <dbReference type="EMBL" id="ALP95463.1"/>
    </source>
</evidence>
<keyword evidence="5" id="KW-1185">Reference proteome</keyword>
<dbReference type="EC" id="2.5.1.54" evidence="4"/>
<dbReference type="NCBIfam" id="TIGR01361">
    <property type="entry name" value="DAHP_synth_Bsub"/>
    <property type="match status" value="1"/>
</dbReference>
<dbReference type="PANTHER" id="PTHR43018">
    <property type="entry name" value="PHOSPHO-2-DEHYDRO-3-DEOXYHEPTONATE ALDOLASE"/>
    <property type="match status" value="1"/>
</dbReference>
<dbReference type="InterPro" id="IPR006218">
    <property type="entry name" value="DAHP1/KDSA"/>
</dbReference>
<dbReference type="InterPro" id="IPR041071">
    <property type="entry name" value="DAHP_snth_FXD"/>
</dbReference>